<dbReference type="InterPro" id="IPR051114">
    <property type="entry name" value="Mito_RNA_Proc_CCM1"/>
</dbReference>
<dbReference type="Proteomes" id="UP000007241">
    <property type="component" value="Unassembled WGS sequence"/>
</dbReference>
<dbReference type="HOGENOM" id="CLU_534169_0_0_1"/>
<dbReference type="PROSITE" id="PS51375">
    <property type="entry name" value="PPR"/>
    <property type="match status" value="1"/>
</dbReference>
<evidence type="ECO:0000313" key="2">
    <source>
        <dbReference type="EMBL" id="EGF77853.1"/>
    </source>
</evidence>
<sequence length="510" mass="59545">MDESKPFNPSDDCVFLPGDFPKLKKKHISKKLFFQLFENVWADPWIQPLFTEHLLMQILRMLIGWPIEGGVNICNEPTRRMAFSVLSLLSDRFGTEHAWPALWPYNGQSSSYPPKTWRKLSQPYQSLQFLFLVQINSGLMDYDVSLDMVRSFNDHDSFLKIKLIMMLVEGLITHGNYNQVEHFIQQACEIWKMRPPMSVYLSLFKAYARKHEFGNANRIFLYIQEKWWPLPMKIYTLMLMLYLTELRAQARHAKPPLKPFEMTDTGEYLIRPTLQLRYYDWDGETEHTNKDLEAGARKLLQTIQESTYQKDTLLYDVMVDVYACLGEFPQAIELFGEMRSSADFNPKRDTATYSILIEALFKYRYNSNVHSEVKSNPDRQMIHNRNVFPKWHASMSVPETLQLLLSDMAFVGIQLSIHVMMGILWWNMKHSSPQYVHDMIVSIMSNHRGSGEPVSNSTIGYDEFSKGIKLDLTFYDMCIRWAMQHGNAVLVDMLVKHAYQNGIPLSIHAN</sequence>
<reference evidence="2 3" key="1">
    <citation type="submission" date="2009-12" db="EMBL/GenBank/DDBJ databases">
        <title>The draft genome of Batrachochytrium dendrobatidis.</title>
        <authorList>
            <consortium name="US DOE Joint Genome Institute (JGI-PGF)"/>
            <person name="Kuo A."/>
            <person name="Salamov A."/>
            <person name="Schmutz J."/>
            <person name="Lucas S."/>
            <person name="Pitluck S."/>
            <person name="Rosenblum E."/>
            <person name="Stajich J."/>
            <person name="Eisen M."/>
            <person name="Grigoriev I.V."/>
        </authorList>
    </citation>
    <scope>NUCLEOTIDE SEQUENCE [LARGE SCALE GENOMIC DNA]</scope>
    <source>
        <strain evidence="3">JAM81 / FGSC 10211</strain>
    </source>
</reference>
<name>F4PA75_BATDJ</name>
<evidence type="ECO:0000313" key="3">
    <source>
        <dbReference type="Proteomes" id="UP000007241"/>
    </source>
</evidence>
<dbReference type="InParanoid" id="F4PA75"/>
<proteinExistence type="predicted"/>
<dbReference type="AlphaFoldDB" id="F4PA75"/>
<dbReference type="InterPro" id="IPR002885">
    <property type="entry name" value="PPR_rpt"/>
</dbReference>
<feature type="repeat" description="PPR" evidence="1">
    <location>
        <begin position="311"/>
        <end position="341"/>
    </location>
</feature>
<keyword evidence="3" id="KW-1185">Reference proteome</keyword>
<dbReference type="EMBL" id="GL882890">
    <property type="protein sequence ID" value="EGF77853.1"/>
    <property type="molecule type" value="Genomic_DNA"/>
</dbReference>
<dbReference type="GeneID" id="18244138"/>
<dbReference type="InterPro" id="IPR011990">
    <property type="entry name" value="TPR-like_helical_dom_sf"/>
</dbReference>
<gene>
    <name evidence="2" type="ORF">BATDEDRAFT_91102</name>
</gene>
<dbReference type="GO" id="GO:0140053">
    <property type="term" value="P:mitochondrial gene expression"/>
    <property type="evidence" value="ECO:0000318"/>
    <property type="project" value="GO_Central"/>
</dbReference>
<dbReference type="OrthoDB" id="10524691at2759"/>
<dbReference type="PANTHER" id="PTHR47934:SF6">
    <property type="entry name" value="MITOCHONDRIAL GROUP I INTRON SPLICING FACTOR CCM1-RELATED"/>
    <property type="match status" value="1"/>
</dbReference>
<evidence type="ECO:0000256" key="1">
    <source>
        <dbReference type="PROSITE-ProRule" id="PRU00708"/>
    </source>
</evidence>
<dbReference type="Pfam" id="PF01535">
    <property type="entry name" value="PPR"/>
    <property type="match status" value="1"/>
</dbReference>
<dbReference type="RefSeq" id="XP_006681496.1">
    <property type="nucleotide sequence ID" value="XM_006681433.1"/>
</dbReference>
<dbReference type="PANTHER" id="PTHR47934">
    <property type="entry name" value="PENTATRICOPEPTIDE REPEAT-CONTAINING PROTEIN PET309, MITOCHONDRIAL"/>
    <property type="match status" value="1"/>
</dbReference>
<protein>
    <submittedName>
        <fullName evidence="2">Uncharacterized protein</fullName>
    </submittedName>
</protein>
<dbReference type="GO" id="GO:0005739">
    <property type="term" value="C:mitochondrion"/>
    <property type="evidence" value="ECO:0000318"/>
    <property type="project" value="GO_Central"/>
</dbReference>
<accession>F4PA75</accession>
<organism evidence="2 3">
    <name type="scientific">Batrachochytrium dendrobatidis (strain JAM81 / FGSC 10211)</name>
    <name type="common">Frog chytrid fungus</name>
    <dbReference type="NCBI Taxonomy" id="684364"/>
    <lineage>
        <taxon>Eukaryota</taxon>
        <taxon>Fungi</taxon>
        <taxon>Fungi incertae sedis</taxon>
        <taxon>Chytridiomycota</taxon>
        <taxon>Chytridiomycota incertae sedis</taxon>
        <taxon>Chytridiomycetes</taxon>
        <taxon>Rhizophydiales</taxon>
        <taxon>Rhizophydiales incertae sedis</taxon>
        <taxon>Batrachochytrium</taxon>
    </lineage>
</organism>
<dbReference type="Gene3D" id="1.25.40.10">
    <property type="entry name" value="Tetratricopeptide repeat domain"/>
    <property type="match status" value="1"/>
</dbReference>